<dbReference type="eggNOG" id="KOG4231">
    <property type="taxonomic scope" value="Eukaryota"/>
</dbReference>
<feature type="region of interest" description="Disordered" evidence="5">
    <location>
        <begin position="287"/>
        <end position="326"/>
    </location>
</feature>
<evidence type="ECO:0000256" key="2">
    <source>
        <dbReference type="ARBA" id="ARBA00022963"/>
    </source>
</evidence>
<dbReference type="GO" id="GO:0016042">
    <property type="term" value="P:lipid catabolic process"/>
    <property type="evidence" value="ECO:0007669"/>
    <property type="project" value="UniProtKB-KW"/>
</dbReference>
<reference evidence="8" key="1">
    <citation type="journal article" date="2014" name="BMC Genomics">
        <title>Genome characteristics reveal the impact of lichenization on lichen-forming fungus Endocarpon pusillum Hedwig (Verrucariales, Ascomycota).</title>
        <authorList>
            <person name="Wang Y.-Y."/>
            <person name="Liu B."/>
            <person name="Zhang X.-Y."/>
            <person name="Zhou Q.-M."/>
            <person name="Zhang T."/>
            <person name="Li H."/>
            <person name="Yu Y.-F."/>
            <person name="Zhang X.-L."/>
            <person name="Hao X.-Y."/>
            <person name="Wang M."/>
            <person name="Wang L."/>
            <person name="Wei J.-C."/>
        </authorList>
    </citation>
    <scope>NUCLEOTIDE SEQUENCE [LARGE SCALE GENOMIC DNA]</scope>
    <source>
        <strain evidence="8">Z07020 / HMAS-L-300199</strain>
    </source>
</reference>
<dbReference type="GeneID" id="19235074"/>
<dbReference type="Proteomes" id="UP000019373">
    <property type="component" value="Unassembled WGS sequence"/>
</dbReference>
<dbReference type="InterPro" id="IPR002641">
    <property type="entry name" value="PNPLA_dom"/>
</dbReference>
<evidence type="ECO:0000256" key="4">
    <source>
        <dbReference type="PROSITE-ProRule" id="PRU01161"/>
    </source>
</evidence>
<evidence type="ECO:0000313" key="7">
    <source>
        <dbReference type="EMBL" id="ERF75217.1"/>
    </source>
</evidence>
<dbReference type="PROSITE" id="PS51635">
    <property type="entry name" value="PNPLA"/>
    <property type="match status" value="1"/>
</dbReference>
<accession>U1GCB3</accession>
<dbReference type="SUPFAM" id="SSF52151">
    <property type="entry name" value="FabD/lysophospholipase-like"/>
    <property type="match status" value="1"/>
</dbReference>
<dbReference type="OMA" id="THAYICK"/>
<name>U1GCB3_ENDPU</name>
<sequence>MSSSTSDDMRPLKILTLDGGGLQALSTLSILSKLCDAIAINKASDRKPAPYELFDIIGGIGTGGWLALLLGRYRLDLTRCMSIYLELASDPQLPATRSLFGSKPYALDQKRLISKIDSILERYELNPSLLDNEAQKTEEGIEVRCKHAFAVGAIQSSDEGNREYDVFRAYRTTTKTPGPYYRPGPDPESCKVSSVCAATGATKYLLQPYTIGSTTYSDNGFPNPHNITEIAMDEAYHIFGEKPPLSIIVNIGPGIPSDHDIEKLQKLSRKFSWPYWLPSSNRTGLRKANTLNTSPTSSTITTSGTKWVESPVRSDTSSSASSEAEGVEREIEAKIIERLHKDYPDQKIFIRLAPPPAHDELALNDVHVISTSSEEVDKFLRQDTTKKCLRQAAERYCVTSSAA</sequence>
<feature type="compositionally biased region" description="Low complexity" evidence="5">
    <location>
        <begin position="290"/>
        <end position="305"/>
    </location>
</feature>
<evidence type="ECO:0000256" key="1">
    <source>
        <dbReference type="ARBA" id="ARBA00022801"/>
    </source>
</evidence>
<evidence type="ECO:0000313" key="8">
    <source>
        <dbReference type="Proteomes" id="UP000019373"/>
    </source>
</evidence>
<dbReference type="GO" id="GO:0046486">
    <property type="term" value="P:glycerolipid metabolic process"/>
    <property type="evidence" value="ECO:0007669"/>
    <property type="project" value="UniProtKB-ARBA"/>
</dbReference>
<dbReference type="GO" id="GO:0019369">
    <property type="term" value="P:arachidonate metabolic process"/>
    <property type="evidence" value="ECO:0007669"/>
    <property type="project" value="TreeGrafter"/>
</dbReference>
<comment type="caution">
    <text evidence="4">Lacks conserved residue(s) required for the propagation of feature annotation.</text>
</comment>
<feature type="domain" description="PNPLA" evidence="6">
    <location>
        <begin position="15"/>
        <end position="231"/>
    </location>
</feature>
<evidence type="ECO:0000256" key="5">
    <source>
        <dbReference type="SAM" id="MobiDB-lite"/>
    </source>
</evidence>
<dbReference type="GO" id="GO:0016020">
    <property type="term" value="C:membrane"/>
    <property type="evidence" value="ECO:0007669"/>
    <property type="project" value="TreeGrafter"/>
</dbReference>
<dbReference type="Gene3D" id="3.40.1090.10">
    <property type="entry name" value="Cytosolic phospholipase A2 catalytic domain"/>
    <property type="match status" value="1"/>
</dbReference>
<dbReference type="GO" id="GO:0047499">
    <property type="term" value="F:calcium-independent phospholipase A2 activity"/>
    <property type="evidence" value="ECO:0007669"/>
    <property type="project" value="TreeGrafter"/>
</dbReference>
<keyword evidence="8" id="KW-1185">Reference proteome</keyword>
<dbReference type="EMBL" id="KE720815">
    <property type="protein sequence ID" value="ERF75217.1"/>
    <property type="molecule type" value="Genomic_DNA"/>
</dbReference>
<keyword evidence="3" id="KW-0443">Lipid metabolism</keyword>
<evidence type="ECO:0000259" key="6">
    <source>
        <dbReference type="PROSITE" id="PS51635"/>
    </source>
</evidence>
<proteinExistence type="predicted"/>
<keyword evidence="2" id="KW-0442">Lipid degradation</keyword>
<dbReference type="OrthoDB" id="1658288at2759"/>
<keyword evidence="1" id="KW-0378">Hydrolase</keyword>
<gene>
    <name evidence="7" type="ORF">EPUS_00009</name>
</gene>
<dbReference type="AlphaFoldDB" id="U1GCB3"/>
<dbReference type="Pfam" id="PF01734">
    <property type="entry name" value="Patatin"/>
    <property type="match status" value="1"/>
</dbReference>
<dbReference type="HOGENOM" id="CLU_059410_0_0_1"/>
<organism evidence="7 8">
    <name type="scientific">Endocarpon pusillum (strain Z07020 / HMAS-L-300199)</name>
    <name type="common">Lichen-forming fungus</name>
    <dbReference type="NCBI Taxonomy" id="1263415"/>
    <lineage>
        <taxon>Eukaryota</taxon>
        <taxon>Fungi</taxon>
        <taxon>Dikarya</taxon>
        <taxon>Ascomycota</taxon>
        <taxon>Pezizomycotina</taxon>
        <taxon>Eurotiomycetes</taxon>
        <taxon>Chaetothyriomycetidae</taxon>
        <taxon>Verrucariales</taxon>
        <taxon>Verrucariaceae</taxon>
        <taxon>Endocarpon</taxon>
    </lineage>
</organism>
<evidence type="ECO:0000256" key="3">
    <source>
        <dbReference type="ARBA" id="ARBA00023098"/>
    </source>
</evidence>
<dbReference type="InterPro" id="IPR016035">
    <property type="entry name" value="Acyl_Trfase/lysoPLipase"/>
</dbReference>
<dbReference type="PANTHER" id="PTHR24185:SF1">
    <property type="entry name" value="CALCIUM-INDEPENDENT PHOSPHOLIPASE A2-GAMMA"/>
    <property type="match status" value="1"/>
</dbReference>
<dbReference type="PANTHER" id="PTHR24185">
    <property type="entry name" value="CALCIUM-INDEPENDENT PHOSPHOLIPASE A2-GAMMA"/>
    <property type="match status" value="1"/>
</dbReference>
<protein>
    <recommendedName>
        <fullName evidence="6">PNPLA domain-containing protein</fullName>
    </recommendedName>
</protein>
<dbReference type="RefSeq" id="XP_007787229.1">
    <property type="nucleotide sequence ID" value="XM_007789039.1"/>
</dbReference>